<reference evidence="5" key="1">
    <citation type="journal article" date="2020" name="bioRxiv">
        <title>Chromosome-level reference genome of the European wasp spider Argiope bruennichi: a resource for studies on range expansion and evolutionary adaptation.</title>
        <authorList>
            <person name="Sheffer M.M."/>
            <person name="Hoppe A."/>
            <person name="Krehenwinkel H."/>
            <person name="Uhl G."/>
            <person name="Kuss A.W."/>
            <person name="Jensen L."/>
            <person name="Jensen C."/>
            <person name="Gillespie R.G."/>
            <person name="Hoff K.J."/>
            <person name="Prost S."/>
        </authorList>
    </citation>
    <scope>NUCLEOTIDE SEQUENCE</scope>
</reference>
<evidence type="ECO:0000256" key="1">
    <source>
        <dbReference type="ARBA" id="ARBA00004604"/>
    </source>
</evidence>
<keyword evidence="3" id="KW-0539">Nucleus</keyword>
<dbReference type="EMBL" id="JABXBU010001863">
    <property type="protein sequence ID" value="KAF8781681.1"/>
    <property type="molecule type" value="Genomic_DNA"/>
</dbReference>
<evidence type="ECO:0000256" key="4">
    <source>
        <dbReference type="SAM" id="MobiDB-lite"/>
    </source>
</evidence>
<feature type="region of interest" description="Disordered" evidence="4">
    <location>
        <begin position="1"/>
        <end position="42"/>
    </location>
</feature>
<dbReference type="GO" id="GO:0030688">
    <property type="term" value="C:preribosome, small subunit precursor"/>
    <property type="evidence" value="ECO:0007669"/>
    <property type="project" value="InterPro"/>
</dbReference>
<evidence type="ECO:0000313" key="5">
    <source>
        <dbReference type="EMBL" id="KAF8781681.1"/>
    </source>
</evidence>
<dbReference type="InterPro" id="IPR028160">
    <property type="entry name" value="Slx9-like"/>
</dbReference>
<evidence type="ECO:0000313" key="6">
    <source>
        <dbReference type="Proteomes" id="UP000807504"/>
    </source>
</evidence>
<comment type="subcellular location">
    <subcellularLocation>
        <location evidence="1">Nucleus</location>
        <location evidence="1">Nucleolus</location>
    </subcellularLocation>
</comment>
<dbReference type="Proteomes" id="UP000807504">
    <property type="component" value="Unassembled WGS sequence"/>
</dbReference>
<name>A0A8T0EVA8_ARGBR</name>
<comment type="caution">
    <text evidence="5">The sequence shown here is derived from an EMBL/GenBank/DDBJ whole genome shotgun (WGS) entry which is preliminary data.</text>
</comment>
<dbReference type="Pfam" id="PF15341">
    <property type="entry name" value="SLX9"/>
    <property type="match status" value="1"/>
</dbReference>
<reference evidence="5" key="2">
    <citation type="submission" date="2020-06" db="EMBL/GenBank/DDBJ databases">
        <authorList>
            <person name="Sheffer M."/>
        </authorList>
    </citation>
    <scope>NUCLEOTIDE SEQUENCE</scope>
</reference>
<gene>
    <name evidence="5" type="ORF">HNY73_012055</name>
</gene>
<dbReference type="AlphaFoldDB" id="A0A8T0EVA8"/>
<protein>
    <submittedName>
        <fullName evidence="5">Uncharacterized protein</fullName>
    </submittedName>
</protein>
<accession>A0A8T0EVA8</accession>
<keyword evidence="6" id="KW-1185">Reference proteome</keyword>
<dbReference type="GO" id="GO:0000462">
    <property type="term" value="P:maturation of SSU-rRNA from tricistronic rRNA transcript (SSU-rRNA, 5.8S rRNA, LSU-rRNA)"/>
    <property type="evidence" value="ECO:0007669"/>
    <property type="project" value="InterPro"/>
</dbReference>
<organism evidence="5 6">
    <name type="scientific">Argiope bruennichi</name>
    <name type="common">Wasp spider</name>
    <name type="synonym">Aranea bruennichi</name>
    <dbReference type="NCBI Taxonomy" id="94029"/>
    <lineage>
        <taxon>Eukaryota</taxon>
        <taxon>Metazoa</taxon>
        <taxon>Ecdysozoa</taxon>
        <taxon>Arthropoda</taxon>
        <taxon>Chelicerata</taxon>
        <taxon>Arachnida</taxon>
        <taxon>Araneae</taxon>
        <taxon>Araneomorphae</taxon>
        <taxon>Entelegynae</taxon>
        <taxon>Araneoidea</taxon>
        <taxon>Araneidae</taxon>
        <taxon>Argiope</taxon>
    </lineage>
</organism>
<dbReference type="GO" id="GO:0030686">
    <property type="term" value="C:90S preribosome"/>
    <property type="evidence" value="ECO:0007669"/>
    <property type="project" value="InterPro"/>
</dbReference>
<sequence length="189" mass="21334">MGKGKYRKRIQSVAGSKKERNTSSVFKASSSSKDKEEKKTIPLSVRHFQRRLAITPDDINDDERLIKAYRNFVQNTSVDKGHDGLHLAKQNKRAKKRMLARKKLAGAFGNMGSLVDALPSVKEDNKNSSGSVKEKPRVCKSLKSQEFEMLNDIHWYHHAVQDPSFLADPFAAVASNIHLRLKSEQKESS</sequence>
<evidence type="ECO:0000256" key="2">
    <source>
        <dbReference type="ARBA" id="ARBA00011022"/>
    </source>
</evidence>
<dbReference type="GO" id="GO:0005730">
    <property type="term" value="C:nucleolus"/>
    <property type="evidence" value="ECO:0007669"/>
    <property type="project" value="UniProtKB-SubCell"/>
</dbReference>
<feature type="compositionally biased region" description="Basic residues" evidence="4">
    <location>
        <begin position="1"/>
        <end position="10"/>
    </location>
</feature>
<proteinExistence type="inferred from homology"/>
<comment type="similarity">
    <text evidence="2">Belongs to the SLX9 family.</text>
</comment>
<evidence type="ECO:0000256" key="3">
    <source>
        <dbReference type="ARBA" id="ARBA00023242"/>
    </source>
</evidence>